<accession>A0ACC2H6P0</accession>
<name>A0ACC2H6P0_DALPE</name>
<comment type="caution">
    <text evidence="1">The sequence shown here is derived from an EMBL/GenBank/DDBJ whole genome shotgun (WGS) entry which is preliminary data.</text>
</comment>
<evidence type="ECO:0000313" key="2">
    <source>
        <dbReference type="Proteomes" id="UP001157502"/>
    </source>
</evidence>
<proteinExistence type="predicted"/>
<gene>
    <name evidence="1" type="ORF">DPEC_G00055680</name>
</gene>
<sequence>MWTDIRKLLLFHLLVLKLHSSKGAEDEECEDGQFQCNNKRCIPTIWRCDEDDDCSDNSDEENCARKTCAPAEFACANGQCVPGRWRCDGEPECPDGSDEADATCTEARVFVISLATPPGLRLSRLQPGPSSGIASPTLFPPTAASDVGEIDGHVA</sequence>
<organism evidence="1 2">
    <name type="scientific">Dallia pectoralis</name>
    <name type="common">Alaska blackfish</name>
    <dbReference type="NCBI Taxonomy" id="75939"/>
    <lineage>
        <taxon>Eukaryota</taxon>
        <taxon>Metazoa</taxon>
        <taxon>Chordata</taxon>
        <taxon>Craniata</taxon>
        <taxon>Vertebrata</taxon>
        <taxon>Euteleostomi</taxon>
        <taxon>Actinopterygii</taxon>
        <taxon>Neopterygii</taxon>
        <taxon>Teleostei</taxon>
        <taxon>Protacanthopterygii</taxon>
        <taxon>Esociformes</taxon>
        <taxon>Umbridae</taxon>
        <taxon>Dallia</taxon>
    </lineage>
</organism>
<dbReference type="EMBL" id="CM055732">
    <property type="protein sequence ID" value="KAJ8011198.1"/>
    <property type="molecule type" value="Genomic_DNA"/>
</dbReference>
<reference evidence="1" key="1">
    <citation type="submission" date="2021-05" db="EMBL/GenBank/DDBJ databases">
        <authorList>
            <person name="Pan Q."/>
            <person name="Jouanno E."/>
            <person name="Zahm M."/>
            <person name="Klopp C."/>
            <person name="Cabau C."/>
            <person name="Louis A."/>
            <person name="Berthelot C."/>
            <person name="Parey E."/>
            <person name="Roest Crollius H."/>
            <person name="Montfort J."/>
            <person name="Robinson-Rechavi M."/>
            <person name="Bouchez O."/>
            <person name="Lampietro C."/>
            <person name="Lopez Roques C."/>
            <person name="Donnadieu C."/>
            <person name="Postlethwait J."/>
            <person name="Bobe J."/>
            <person name="Dillon D."/>
            <person name="Chandos A."/>
            <person name="von Hippel F."/>
            <person name="Guiguen Y."/>
        </authorList>
    </citation>
    <scope>NUCLEOTIDE SEQUENCE</scope>
    <source>
        <strain evidence="1">YG-Jan2019</strain>
    </source>
</reference>
<keyword evidence="2" id="KW-1185">Reference proteome</keyword>
<protein>
    <submittedName>
        <fullName evidence="1">Uncharacterized protein</fullName>
    </submittedName>
</protein>
<dbReference type="Proteomes" id="UP001157502">
    <property type="component" value="Chromosome 5"/>
</dbReference>
<evidence type="ECO:0000313" key="1">
    <source>
        <dbReference type="EMBL" id="KAJ8011198.1"/>
    </source>
</evidence>